<protein>
    <recommendedName>
        <fullName evidence="4 17">Quinol oxidase subunit 2</fullName>
        <ecNumber evidence="17">1.10.3.-</ecNumber>
    </recommendedName>
</protein>
<feature type="transmembrane region" description="Helical" evidence="20">
    <location>
        <begin position="90"/>
        <end position="114"/>
    </location>
</feature>
<dbReference type="EC" id="1.10.3.-" evidence="17"/>
<name>A0ABS7UXD9_9BACI</name>
<comment type="similarity">
    <text evidence="3 17 18">Belongs to the cytochrome c oxidase subunit 2 family.</text>
</comment>
<comment type="function">
    <text evidence="16">Subunits I and II form the functional core of the enzyme complex. Electrons originating in cytochrome c are transferred via heme a and Cu(A) to the binuclear center formed by heme a3 and Cu(B).</text>
</comment>
<dbReference type="CDD" id="cd04212">
    <property type="entry name" value="CuRO_UO_II"/>
    <property type="match status" value="1"/>
</dbReference>
<dbReference type="NCBIfam" id="TIGR02866">
    <property type="entry name" value="CoxB"/>
    <property type="match status" value="1"/>
</dbReference>
<comment type="caution">
    <text evidence="23">The sequence shown here is derived from an EMBL/GenBank/DDBJ whole genome shotgun (WGS) entry which is preliminary data.</text>
</comment>
<dbReference type="PANTHER" id="PTHR22888">
    <property type="entry name" value="CYTOCHROME C OXIDASE, SUBUNIT II"/>
    <property type="match status" value="1"/>
</dbReference>
<dbReference type="InterPro" id="IPR011759">
    <property type="entry name" value="Cyt_c_oxidase_su2_TM_dom"/>
</dbReference>
<feature type="transmembrane region" description="Helical" evidence="20">
    <location>
        <begin position="48"/>
        <end position="69"/>
    </location>
</feature>
<evidence type="ECO:0000259" key="22">
    <source>
        <dbReference type="PROSITE" id="PS50999"/>
    </source>
</evidence>
<dbReference type="InterPro" id="IPR014222">
    <property type="entry name" value="Cyt_c_oxidase_su2"/>
</dbReference>
<evidence type="ECO:0000256" key="17">
    <source>
        <dbReference type="PIRNR" id="PIRNR000292"/>
    </source>
</evidence>
<dbReference type="InterPro" id="IPR034227">
    <property type="entry name" value="CuRO_UO_II"/>
</dbReference>
<evidence type="ECO:0000256" key="5">
    <source>
        <dbReference type="ARBA" id="ARBA00022448"/>
    </source>
</evidence>
<evidence type="ECO:0000256" key="10">
    <source>
        <dbReference type="ARBA" id="ARBA00022729"/>
    </source>
</evidence>
<reference evidence="23" key="1">
    <citation type="submission" date="2024-05" db="EMBL/GenBank/DDBJ databases">
        <title>Metabacillus sp. nov., isolated from the rhizosphere soil of tomato plants.</title>
        <authorList>
            <person name="Ma R."/>
        </authorList>
    </citation>
    <scope>NUCLEOTIDE SEQUENCE</scope>
    <source>
        <strain evidence="23">DBTR6</strain>
    </source>
</reference>
<dbReference type="Pfam" id="PF02790">
    <property type="entry name" value="COX2_TM"/>
    <property type="match status" value="1"/>
</dbReference>
<evidence type="ECO:0000256" key="9">
    <source>
        <dbReference type="ARBA" id="ARBA00022723"/>
    </source>
</evidence>
<dbReference type="PROSITE" id="PS51257">
    <property type="entry name" value="PROKAR_LIPOPROTEIN"/>
    <property type="match status" value="1"/>
</dbReference>
<keyword evidence="5 17" id="KW-0813">Transport</keyword>
<dbReference type="InterPro" id="IPR002429">
    <property type="entry name" value="CcO_II-like_C"/>
</dbReference>
<dbReference type="InterPro" id="IPR006333">
    <property type="entry name" value="Cyt_o_ubiquinol_oxidase_su2"/>
</dbReference>
<evidence type="ECO:0000256" key="11">
    <source>
        <dbReference type="ARBA" id="ARBA00022982"/>
    </source>
</evidence>
<feature type="compositionally biased region" description="Basic and acidic residues" evidence="19">
    <location>
        <begin position="293"/>
        <end position="303"/>
    </location>
</feature>
<evidence type="ECO:0000256" key="6">
    <source>
        <dbReference type="ARBA" id="ARBA00022475"/>
    </source>
</evidence>
<gene>
    <name evidence="23" type="primary">qoxA</name>
    <name evidence="23" type="ORF">K9V48_22770</name>
</gene>
<keyword evidence="11 17" id="KW-0249">Electron transport</keyword>
<feature type="domain" description="Cytochrome oxidase subunit II transmembrane region profile" evidence="22">
    <location>
        <begin position="21"/>
        <end position="120"/>
    </location>
</feature>
<dbReference type="PROSITE" id="PS50999">
    <property type="entry name" value="COX2_TM"/>
    <property type="match status" value="1"/>
</dbReference>
<evidence type="ECO:0000313" key="23">
    <source>
        <dbReference type="EMBL" id="MBZ5752977.1"/>
    </source>
</evidence>
<comment type="catalytic activity">
    <reaction evidence="1 17">
        <text>2 a quinol + O2 = 2 a quinone + 2 H2O</text>
        <dbReference type="Rhea" id="RHEA:55376"/>
        <dbReference type="ChEBI" id="CHEBI:15377"/>
        <dbReference type="ChEBI" id="CHEBI:15379"/>
        <dbReference type="ChEBI" id="CHEBI:24646"/>
        <dbReference type="ChEBI" id="CHEBI:132124"/>
    </reaction>
</comment>
<evidence type="ECO:0000256" key="19">
    <source>
        <dbReference type="SAM" id="MobiDB-lite"/>
    </source>
</evidence>
<evidence type="ECO:0000256" key="2">
    <source>
        <dbReference type="ARBA" id="ARBA00004651"/>
    </source>
</evidence>
<feature type="compositionally biased region" description="Basic and acidic residues" evidence="19">
    <location>
        <begin position="321"/>
        <end position="330"/>
    </location>
</feature>
<keyword evidence="12 20" id="KW-1133">Transmembrane helix</keyword>
<keyword evidence="8 18" id="KW-0812">Transmembrane</keyword>
<dbReference type="PIRSF" id="PIRSF000292">
    <property type="entry name" value="Ubi_od_II"/>
    <property type="match status" value="1"/>
</dbReference>
<dbReference type="InterPro" id="IPR006332">
    <property type="entry name" value="QoxA"/>
</dbReference>
<evidence type="ECO:0000256" key="7">
    <source>
        <dbReference type="ARBA" id="ARBA00022660"/>
    </source>
</evidence>
<keyword evidence="10" id="KW-0732">Signal</keyword>
<evidence type="ECO:0000259" key="21">
    <source>
        <dbReference type="PROSITE" id="PS50857"/>
    </source>
</evidence>
<evidence type="ECO:0000256" key="1">
    <source>
        <dbReference type="ARBA" id="ARBA00000725"/>
    </source>
</evidence>
<dbReference type="SUPFAM" id="SSF81464">
    <property type="entry name" value="Cytochrome c oxidase subunit II-like, transmembrane region"/>
    <property type="match status" value="1"/>
</dbReference>
<evidence type="ECO:0000256" key="16">
    <source>
        <dbReference type="ARBA" id="ARBA00024688"/>
    </source>
</evidence>
<dbReference type="Pfam" id="PF00116">
    <property type="entry name" value="COX2"/>
    <property type="match status" value="1"/>
</dbReference>
<dbReference type="Gene3D" id="2.60.40.420">
    <property type="entry name" value="Cupredoxins - blue copper proteins"/>
    <property type="match status" value="1"/>
</dbReference>
<dbReference type="Gene3D" id="1.10.287.90">
    <property type="match status" value="1"/>
</dbReference>
<feature type="domain" description="Cytochrome oxidase subunit II copper A binding" evidence="21">
    <location>
        <begin position="126"/>
        <end position="238"/>
    </location>
</feature>
<evidence type="ECO:0000256" key="8">
    <source>
        <dbReference type="ARBA" id="ARBA00022692"/>
    </source>
</evidence>
<evidence type="ECO:0000256" key="13">
    <source>
        <dbReference type="ARBA" id="ARBA00023002"/>
    </source>
</evidence>
<evidence type="ECO:0000256" key="15">
    <source>
        <dbReference type="ARBA" id="ARBA00023136"/>
    </source>
</evidence>
<evidence type="ECO:0000256" key="14">
    <source>
        <dbReference type="ARBA" id="ARBA00023008"/>
    </source>
</evidence>
<keyword evidence="6 17" id="KW-1003">Cell membrane</keyword>
<dbReference type="InterPro" id="IPR045187">
    <property type="entry name" value="CcO_II"/>
</dbReference>
<organism evidence="23 24">
    <name type="scientific">Metabacillus rhizolycopersici</name>
    <dbReference type="NCBI Taxonomy" id="2875709"/>
    <lineage>
        <taxon>Bacteria</taxon>
        <taxon>Bacillati</taxon>
        <taxon>Bacillota</taxon>
        <taxon>Bacilli</taxon>
        <taxon>Bacillales</taxon>
        <taxon>Bacillaceae</taxon>
        <taxon>Metabacillus</taxon>
    </lineage>
</organism>
<comment type="subcellular location">
    <subcellularLocation>
        <location evidence="2 18">Cell membrane</location>
        <topology evidence="2 18">Multi-pass membrane protein</topology>
    </subcellularLocation>
</comment>
<dbReference type="InterPro" id="IPR008972">
    <property type="entry name" value="Cupredoxin"/>
</dbReference>
<keyword evidence="14" id="KW-0186">Copper</keyword>
<dbReference type="EMBL" id="JAIQUM010000078">
    <property type="protein sequence ID" value="MBZ5752977.1"/>
    <property type="molecule type" value="Genomic_DNA"/>
</dbReference>
<accession>A0ABS7UXD9</accession>
<keyword evidence="9" id="KW-0479">Metal-binding</keyword>
<keyword evidence="24" id="KW-1185">Reference proteome</keyword>
<keyword evidence="13 17" id="KW-0560">Oxidoreductase</keyword>
<dbReference type="RefSeq" id="WP_224141414.1">
    <property type="nucleotide sequence ID" value="NZ_JAIQUM010000078.1"/>
</dbReference>
<proteinExistence type="inferred from homology"/>
<keyword evidence="15 17" id="KW-0472">Membrane</keyword>
<evidence type="ECO:0000256" key="12">
    <source>
        <dbReference type="ARBA" id="ARBA00022989"/>
    </source>
</evidence>
<comment type="function">
    <text evidence="17">Catalyzes quinol oxidation with the concomitant reduction of oxygen to water. Subunit II transfers the electrons from a quinol to the binuclear center of the catalytic subunit I.</text>
</comment>
<sequence length="330" mass="37621">MFKKAKPYLIFVTSVLFLFVLSGCSEYAIFDPKGPNAATLKDLIMYSIYFMLFIMIAVYVLFTFVIVKYRDRKNFNEKDYDPSIHGSTKLEIIWTIIPVIIIIALSIPTVQALYDLTKPPAETAHKEPIVIHATSADWKWIFSYPEEGIETVNYVNVPEDHPILFKITSADSMSSFWVPQIGGQVYGMPGMVNDLYLQADETGVYDGMNSNFTGQGMSHQKFNFVALNEEEYQAWVKETQENAEELTEEAYEKLLLPDNVGEMTFSNTHLEFVDHGVDSGVYAMNVREKYGVEIKPHGSHGKDEESENAQEQEVQTDEESDSHQHSHQDH</sequence>
<dbReference type="PANTHER" id="PTHR22888:SF18">
    <property type="entry name" value="CYTOCHROME BO(3) UBIQUINOL OXIDASE SUBUNIT 2"/>
    <property type="match status" value="1"/>
</dbReference>
<dbReference type="NCBIfam" id="TIGR01432">
    <property type="entry name" value="QOXA"/>
    <property type="match status" value="1"/>
</dbReference>
<dbReference type="PROSITE" id="PS50857">
    <property type="entry name" value="COX2_CUA"/>
    <property type="match status" value="1"/>
</dbReference>
<dbReference type="Proteomes" id="UP001165287">
    <property type="component" value="Unassembled WGS sequence"/>
</dbReference>
<feature type="compositionally biased region" description="Acidic residues" evidence="19">
    <location>
        <begin position="304"/>
        <end position="320"/>
    </location>
</feature>
<evidence type="ECO:0000256" key="3">
    <source>
        <dbReference type="ARBA" id="ARBA00007866"/>
    </source>
</evidence>
<keyword evidence="7 17" id="KW-0679">Respiratory chain</keyword>
<evidence type="ECO:0000256" key="4">
    <source>
        <dbReference type="ARBA" id="ARBA00016131"/>
    </source>
</evidence>
<evidence type="ECO:0000256" key="20">
    <source>
        <dbReference type="SAM" id="Phobius"/>
    </source>
</evidence>
<dbReference type="SUPFAM" id="SSF49503">
    <property type="entry name" value="Cupredoxins"/>
    <property type="match status" value="1"/>
</dbReference>
<feature type="region of interest" description="Disordered" evidence="19">
    <location>
        <begin position="293"/>
        <end position="330"/>
    </location>
</feature>
<evidence type="ECO:0000256" key="18">
    <source>
        <dbReference type="RuleBase" id="RU000456"/>
    </source>
</evidence>
<dbReference type="PRINTS" id="PR01166">
    <property type="entry name" value="CYCOXIDASEII"/>
</dbReference>
<evidence type="ECO:0000313" key="24">
    <source>
        <dbReference type="Proteomes" id="UP001165287"/>
    </source>
</evidence>
<dbReference type="InterPro" id="IPR036257">
    <property type="entry name" value="Cyt_c_oxidase_su2_TM_sf"/>
</dbReference>